<proteinExistence type="predicted"/>
<comment type="caution">
    <text evidence="3">The sequence shown here is derived from an EMBL/GenBank/DDBJ whole genome shotgun (WGS) entry which is preliminary data.</text>
</comment>
<sequence>MNPHQLSSGDLIADRRAEYAQMLAASGDHAEAADLMRQALELVPDWAAGWFRLADHEEKAGEREAAVASLARVLELNPEDIFGARLKRAVLGAGEVPGQAPTAYVARLFDDYADRFDAALVERLAYTVPGRLAGMVERFTGGATLEHAIDLGCGTGLFGAEIRHRVGTLEGYDLSSNMLAKAAEKHLYDHLGEADLSKALVASGLIAPDRPEYRADLAAAADVLMYLGDLVAVFAIVPHLLQAKGLFAFSVEDAEDGAGNSSAEGFILRPSLRYAHTETYVRSLCETAGLEVLEVTRATIRKDGAHDVAGILFLSRKSL</sequence>
<dbReference type="Pfam" id="PF08242">
    <property type="entry name" value="Methyltransf_12"/>
    <property type="match status" value="1"/>
</dbReference>
<dbReference type="SUPFAM" id="SSF48452">
    <property type="entry name" value="TPR-like"/>
    <property type="match status" value="1"/>
</dbReference>
<name>A0AA44C919_9HYPH</name>
<dbReference type="GO" id="GO:0008168">
    <property type="term" value="F:methyltransferase activity"/>
    <property type="evidence" value="ECO:0007669"/>
    <property type="project" value="UniProtKB-KW"/>
</dbReference>
<evidence type="ECO:0000313" key="4">
    <source>
        <dbReference type="Proteomes" id="UP001155840"/>
    </source>
</evidence>
<evidence type="ECO:0000259" key="2">
    <source>
        <dbReference type="Pfam" id="PF08242"/>
    </source>
</evidence>
<feature type="domain" description="Methyltransferase type 12" evidence="2">
    <location>
        <begin position="149"/>
        <end position="246"/>
    </location>
</feature>
<dbReference type="RefSeq" id="WP_167126174.1">
    <property type="nucleotide sequence ID" value="NZ_JAANCM010000001.1"/>
</dbReference>
<dbReference type="SUPFAM" id="SSF53335">
    <property type="entry name" value="S-adenosyl-L-methionine-dependent methyltransferases"/>
    <property type="match status" value="1"/>
</dbReference>
<dbReference type="Proteomes" id="UP001155840">
    <property type="component" value="Unassembled WGS sequence"/>
</dbReference>
<gene>
    <name evidence="3" type="ORF">G8E10_01395</name>
</gene>
<reference evidence="3" key="1">
    <citation type="submission" date="2020-03" db="EMBL/GenBank/DDBJ databases">
        <title>Ferranicluibacter endophyticum gen. nov., sp. nov., a new genus isolated from Rubus ulmifolius Schott. stem.</title>
        <authorList>
            <person name="Roca-Couso R."/>
            <person name="Flores-Felix J.D."/>
            <person name="Igual J.M."/>
            <person name="Rivas R."/>
        </authorList>
    </citation>
    <scope>NUCLEOTIDE SEQUENCE</scope>
    <source>
        <strain evidence="3">CRRU44</strain>
    </source>
</reference>
<keyword evidence="1" id="KW-0802">TPR repeat</keyword>
<evidence type="ECO:0000313" key="3">
    <source>
        <dbReference type="EMBL" id="NHT74404.1"/>
    </source>
</evidence>
<dbReference type="InterPro" id="IPR013217">
    <property type="entry name" value="Methyltransf_12"/>
</dbReference>
<dbReference type="SMART" id="SM00028">
    <property type="entry name" value="TPR"/>
    <property type="match status" value="2"/>
</dbReference>
<keyword evidence="3" id="KW-0489">Methyltransferase</keyword>
<protein>
    <submittedName>
        <fullName evidence="3">Methyltransferase domain-containing protein</fullName>
    </submittedName>
</protein>
<accession>A0AA44C919</accession>
<dbReference type="InterPro" id="IPR029063">
    <property type="entry name" value="SAM-dependent_MTases_sf"/>
</dbReference>
<dbReference type="AlphaFoldDB" id="A0AA44C919"/>
<dbReference type="GO" id="GO:0032259">
    <property type="term" value="P:methylation"/>
    <property type="evidence" value="ECO:0007669"/>
    <property type="project" value="UniProtKB-KW"/>
</dbReference>
<keyword evidence="4" id="KW-1185">Reference proteome</keyword>
<keyword evidence="3" id="KW-0808">Transferase</keyword>
<dbReference type="InterPro" id="IPR019734">
    <property type="entry name" value="TPR_rpt"/>
</dbReference>
<dbReference type="Gene3D" id="3.40.50.150">
    <property type="entry name" value="Vaccinia Virus protein VP39"/>
    <property type="match status" value="1"/>
</dbReference>
<dbReference type="EMBL" id="JAANCM010000001">
    <property type="protein sequence ID" value="NHT74404.1"/>
    <property type="molecule type" value="Genomic_DNA"/>
</dbReference>
<dbReference type="PROSITE" id="PS50005">
    <property type="entry name" value="TPR"/>
    <property type="match status" value="1"/>
</dbReference>
<dbReference type="InterPro" id="IPR011990">
    <property type="entry name" value="TPR-like_helical_dom_sf"/>
</dbReference>
<dbReference type="Gene3D" id="1.25.40.10">
    <property type="entry name" value="Tetratricopeptide repeat domain"/>
    <property type="match status" value="1"/>
</dbReference>
<organism evidence="3 4">
    <name type="scientific">Ferranicluibacter rubi</name>
    <dbReference type="NCBI Taxonomy" id="2715133"/>
    <lineage>
        <taxon>Bacteria</taxon>
        <taxon>Pseudomonadati</taxon>
        <taxon>Pseudomonadota</taxon>
        <taxon>Alphaproteobacteria</taxon>
        <taxon>Hyphomicrobiales</taxon>
        <taxon>Rhizobiaceae</taxon>
        <taxon>Ferranicluibacter</taxon>
    </lineage>
</organism>
<dbReference type="Pfam" id="PF14559">
    <property type="entry name" value="TPR_19"/>
    <property type="match status" value="1"/>
</dbReference>
<evidence type="ECO:0000256" key="1">
    <source>
        <dbReference type="PROSITE-ProRule" id="PRU00339"/>
    </source>
</evidence>
<feature type="repeat" description="TPR" evidence="1">
    <location>
        <begin position="47"/>
        <end position="80"/>
    </location>
</feature>